<name>A0A0R1VMU5_9LACO</name>
<protein>
    <recommendedName>
        <fullName evidence="1">N-acetyltransferase domain-containing protein</fullName>
    </recommendedName>
</protein>
<dbReference type="PATRIC" id="fig|1423767.3.peg.1662"/>
<dbReference type="CDD" id="cd04301">
    <property type="entry name" value="NAT_SF"/>
    <property type="match status" value="1"/>
</dbReference>
<dbReference type="InterPro" id="IPR016181">
    <property type="entry name" value="Acyl_CoA_acyltransferase"/>
</dbReference>
<comment type="caution">
    <text evidence="2">The sequence shown here is derived from an EMBL/GenBank/DDBJ whole genome shotgun (WGS) entry which is preliminary data.</text>
</comment>
<dbReference type="PANTHER" id="PTHR43617">
    <property type="entry name" value="L-AMINO ACID N-ACETYLTRANSFERASE"/>
    <property type="match status" value="1"/>
</dbReference>
<evidence type="ECO:0000313" key="2">
    <source>
        <dbReference type="EMBL" id="KRM06685.1"/>
    </source>
</evidence>
<dbReference type="PANTHER" id="PTHR43617:SF34">
    <property type="entry name" value="PUTATIVE-RELATED"/>
    <property type="match status" value="1"/>
</dbReference>
<dbReference type="EMBL" id="AZFU01000004">
    <property type="protein sequence ID" value="KRM06685.1"/>
    <property type="molecule type" value="Genomic_DNA"/>
</dbReference>
<sequence length="148" mass="17459">MKIKAYEKQYFDQLGMVMDKARMQELKSENLEQVFVAFRDTPYLDYLMSCKIFLAFEDEKLVGFIGFKPGKIEFIYVDPDKQGRGIATMLMEKALNELKRPIKLEVFTNNKQAKSLYKKFGFKTIKTVTEKWSDEYPVLFSEDTMELE</sequence>
<dbReference type="Gene3D" id="3.40.630.30">
    <property type="match status" value="1"/>
</dbReference>
<dbReference type="AlphaFoldDB" id="A0A0R1VMU5"/>
<dbReference type="SUPFAM" id="SSF55729">
    <property type="entry name" value="Acyl-CoA N-acyltransferases (Nat)"/>
    <property type="match status" value="1"/>
</dbReference>
<dbReference type="GO" id="GO:0016747">
    <property type="term" value="F:acyltransferase activity, transferring groups other than amino-acyl groups"/>
    <property type="evidence" value="ECO:0007669"/>
    <property type="project" value="InterPro"/>
</dbReference>
<dbReference type="RefSeq" id="WP_025014903.1">
    <property type="nucleotide sequence ID" value="NZ_AZFU01000004.1"/>
</dbReference>
<organism evidence="2 3">
    <name type="scientific">Lactobacillus kitasatonis DSM 16761 = JCM 1039</name>
    <dbReference type="NCBI Taxonomy" id="1423767"/>
    <lineage>
        <taxon>Bacteria</taxon>
        <taxon>Bacillati</taxon>
        <taxon>Bacillota</taxon>
        <taxon>Bacilli</taxon>
        <taxon>Lactobacillales</taxon>
        <taxon>Lactobacillaceae</taxon>
        <taxon>Lactobacillus</taxon>
    </lineage>
</organism>
<evidence type="ECO:0000313" key="3">
    <source>
        <dbReference type="Proteomes" id="UP000051307"/>
    </source>
</evidence>
<gene>
    <name evidence="2" type="ORF">FC59_GL001601</name>
</gene>
<accession>A0A0R1VMU5</accession>
<dbReference type="InterPro" id="IPR000182">
    <property type="entry name" value="GNAT_dom"/>
</dbReference>
<reference evidence="2 3" key="1">
    <citation type="journal article" date="2015" name="Genome Announc.">
        <title>Expanding the biotechnology potential of lactobacilli through comparative genomics of 213 strains and associated genera.</title>
        <authorList>
            <person name="Sun Z."/>
            <person name="Harris H.M."/>
            <person name="McCann A."/>
            <person name="Guo C."/>
            <person name="Argimon S."/>
            <person name="Zhang W."/>
            <person name="Yang X."/>
            <person name="Jeffery I.B."/>
            <person name="Cooney J.C."/>
            <person name="Kagawa T.F."/>
            <person name="Liu W."/>
            <person name="Song Y."/>
            <person name="Salvetti E."/>
            <person name="Wrobel A."/>
            <person name="Rasinkangas P."/>
            <person name="Parkhill J."/>
            <person name="Rea M.C."/>
            <person name="O'Sullivan O."/>
            <person name="Ritari J."/>
            <person name="Douillard F.P."/>
            <person name="Paul Ross R."/>
            <person name="Yang R."/>
            <person name="Briner A.E."/>
            <person name="Felis G.E."/>
            <person name="de Vos W.M."/>
            <person name="Barrangou R."/>
            <person name="Klaenhammer T.R."/>
            <person name="Caufield P.W."/>
            <person name="Cui Y."/>
            <person name="Zhang H."/>
            <person name="O'Toole P.W."/>
        </authorList>
    </citation>
    <scope>NUCLEOTIDE SEQUENCE [LARGE SCALE GENOMIC DNA]</scope>
    <source>
        <strain evidence="2 3">DSM 16761</strain>
    </source>
</reference>
<dbReference type="Pfam" id="PF00583">
    <property type="entry name" value="Acetyltransf_1"/>
    <property type="match status" value="1"/>
</dbReference>
<dbReference type="Proteomes" id="UP000051307">
    <property type="component" value="Unassembled WGS sequence"/>
</dbReference>
<evidence type="ECO:0000259" key="1">
    <source>
        <dbReference type="PROSITE" id="PS51186"/>
    </source>
</evidence>
<dbReference type="eggNOG" id="COG0456">
    <property type="taxonomic scope" value="Bacteria"/>
</dbReference>
<proteinExistence type="predicted"/>
<dbReference type="PROSITE" id="PS51186">
    <property type="entry name" value="GNAT"/>
    <property type="match status" value="1"/>
</dbReference>
<dbReference type="InterPro" id="IPR050276">
    <property type="entry name" value="MshD_Acetyltransferase"/>
</dbReference>
<feature type="domain" description="N-acetyltransferase" evidence="1">
    <location>
        <begin position="1"/>
        <end position="148"/>
    </location>
</feature>
<dbReference type="OrthoDB" id="9800797at2"/>